<proteinExistence type="predicted"/>
<evidence type="ECO:0000259" key="2">
    <source>
        <dbReference type="Pfam" id="PF13203"/>
    </source>
</evidence>
<dbReference type="SUPFAM" id="SSF53300">
    <property type="entry name" value="vWA-like"/>
    <property type="match status" value="1"/>
</dbReference>
<organism evidence="3 4">
    <name type="scientific">Skermanella cutis</name>
    <dbReference type="NCBI Taxonomy" id="2775420"/>
    <lineage>
        <taxon>Bacteria</taxon>
        <taxon>Pseudomonadati</taxon>
        <taxon>Pseudomonadota</taxon>
        <taxon>Alphaproteobacteria</taxon>
        <taxon>Rhodospirillales</taxon>
        <taxon>Azospirillaceae</taxon>
        <taxon>Skermanella</taxon>
    </lineage>
</organism>
<reference evidence="3" key="1">
    <citation type="submission" date="2021-02" db="EMBL/GenBank/DDBJ databases">
        <title>Skermanella TT6 skin isolate.</title>
        <authorList>
            <person name="Lee K."/>
            <person name="Ganzorig M."/>
        </authorList>
    </citation>
    <scope>NUCLEOTIDE SEQUENCE</scope>
    <source>
        <strain evidence="3">TT6</strain>
    </source>
</reference>
<evidence type="ECO:0000313" key="3">
    <source>
        <dbReference type="EMBL" id="QQP89842.1"/>
    </source>
</evidence>
<name>A0ABX7B6A1_9PROT</name>
<dbReference type="Proteomes" id="UP000595197">
    <property type="component" value="Chromosome"/>
</dbReference>
<evidence type="ECO:0000313" key="4">
    <source>
        <dbReference type="Proteomes" id="UP000595197"/>
    </source>
</evidence>
<dbReference type="InterPro" id="IPR025154">
    <property type="entry name" value="Put_metallopeptidase_dom"/>
</dbReference>
<feature type="domain" description="VWA-like" evidence="1">
    <location>
        <begin position="264"/>
        <end position="389"/>
    </location>
</feature>
<accession>A0ABX7B6A1</accession>
<dbReference type="Pfam" id="PF13203">
    <property type="entry name" value="DUF2201_N"/>
    <property type="match status" value="1"/>
</dbReference>
<dbReference type="Pfam" id="PF09967">
    <property type="entry name" value="DUF2201"/>
    <property type="match status" value="1"/>
</dbReference>
<dbReference type="PANTHER" id="PTHR38730:SF1">
    <property type="entry name" value="SLL7028 PROTEIN"/>
    <property type="match status" value="1"/>
</dbReference>
<keyword evidence="4" id="KW-1185">Reference proteome</keyword>
<evidence type="ECO:0008006" key="5">
    <source>
        <dbReference type="Google" id="ProtNLM"/>
    </source>
</evidence>
<gene>
    <name evidence="3" type="ORF">IGS68_00745</name>
</gene>
<dbReference type="EMBL" id="CP067420">
    <property type="protein sequence ID" value="QQP89842.1"/>
    <property type="molecule type" value="Genomic_DNA"/>
</dbReference>
<dbReference type="RefSeq" id="WP_201076584.1">
    <property type="nucleotide sequence ID" value="NZ_CP067420.1"/>
</dbReference>
<evidence type="ECO:0000259" key="1">
    <source>
        <dbReference type="Pfam" id="PF09967"/>
    </source>
</evidence>
<protein>
    <recommendedName>
        <fullName evidence="5">Metal-dependent peptidase</fullName>
    </recommendedName>
</protein>
<dbReference type="InterPro" id="IPR018698">
    <property type="entry name" value="VWA-like_dom"/>
</dbReference>
<feature type="domain" description="Putative metallopeptidase" evidence="2">
    <location>
        <begin position="23"/>
        <end position="256"/>
    </location>
</feature>
<dbReference type="PANTHER" id="PTHR38730">
    <property type="entry name" value="SLL7028 PROTEIN"/>
    <property type="match status" value="1"/>
</dbReference>
<sequence>MSGAIRPAELKRRALALWEGDRAALLLSQPLLAHLAMQLDLVPVVDSRLSTAATDGRSVFASAPFLLGLSPADRLFVLTHEIWHCALGHFPRQGGREPRRWNIAIDHEANALIRSEGSAVPAGAVYFPEWDGRSAEEVYERIPAAQDRDGSGGRGLLADLHGRPDQAVSGPFDPDLAFAAGGFESWPVRVLAAARQVERNGGKLPASAALLIHRLTRPVLNWRDLLARFVARSRRAERRWDRPDRRFIARGLYMPGRIVSTRRLVVAIDVSGSTLSCLPRFLAELSGVLASGSVETVRVLTFDAALHLDRVLSCRDIGGVAGLRLQGGGGTDFRPMFTHLQDGGDAPDGIIILTDGFGRAPPGPPPCPVLWVLTADGRQPVDWGERVRLPRDAQDQASR</sequence>
<dbReference type="InterPro" id="IPR036465">
    <property type="entry name" value="vWFA_dom_sf"/>
</dbReference>